<keyword evidence="3" id="KW-0496">Mitochondrion</keyword>
<feature type="domain" description="Homing endonuclease LAGLIDADG" evidence="2">
    <location>
        <begin position="25"/>
        <end position="172"/>
    </location>
</feature>
<protein>
    <submittedName>
        <fullName evidence="3">LAGLIDADG homing endonuclease</fullName>
    </submittedName>
</protein>
<sequence>MVYQLKIIVKLVTMRPVIDNSFINLIYGFLLGDSFIFKNSKEIKLIIKIEGKHISFMKFIFKQIYNLGYCEQDFPKIITKLCKKGKLNKIMTLQTYNSYNYLNLFNKWYIDGYNKNIPKDLVNFFNEDSLAIWLMTEGKISNKNLYVNIKNFNATDIKFLIQFLENKFKLNGIIFNNNCLEFNSNNIKKIYKVTKRYIHPSMKFKFIT</sequence>
<geneLocation type="mitochondrion" evidence="3"/>
<dbReference type="AlphaFoldDB" id="A0A5B9RD65"/>
<keyword evidence="3" id="KW-0255">Endonuclease</keyword>
<keyword evidence="3" id="KW-0378">Hydrolase</keyword>
<evidence type="ECO:0000256" key="1">
    <source>
        <dbReference type="ARBA" id="ARBA00002670"/>
    </source>
</evidence>
<evidence type="ECO:0000259" key="2">
    <source>
        <dbReference type="Pfam" id="PF03161"/>
    </source>
</evidence>
<reference evidence="3" key="1">
    <citation type="submission" date="2019-03" db="EMBL/GenBank/DDBJ databases">
        <title>Evidence of extensive intraspecific noncoding reshuffling in a 169kb mitochondrial genome of basidiomycete fungus.</title>
        <authorList>
            <person name="Lee H.-H."/>
            <person name="Ke H.-M."/>
            <person name="Lin C.-Y.I."/>
            <person name="Lee T.J."/>
            <person name="Chung C.-L."/>
            <person name="Tsai I.J."/>
        </authorList>
    </citation>
    <scope>NUCLEOTIDE SEQUENCE</scope>
    <source>
        <strain evidence="3">MF3/22</strain>
    </source>
</reference>
<dbReference type="SUPFAM" id="SSF55608">
    <property type="entry name" value="Homing endonucleases"/>
    <property type="match status" value="1"/>
</dbReference>
<dbReference type="GO" id="GO:0004519">
    <property type="term" value="F:endonuclease activity"/>
    <property type="evidence" value="ECO:0007669"/>
    <property type="project" value="UniProtKB-KW"/>
</dbReference>
<proteinExistence type="predicted"/>
<keyword evidence="3" id="KW-0540">Nuclease</keyword>
<gene>
    <name evidence="3" type="ORF">Fomme_000077</name>
</gene>
<dbReference type="InterPro" id="IPR004860">
    <property type="entry name" value="LAGLIDADG_dom"/>
</dbReference>
<dbReference type="Gene3D" id="3.10.28.10">
    <property type="entry name" value="Homing endonucleases"/>
    <property type="match status" value="2"/>
</dbReference>
<organism evidence="3">
    <name type="scientific">Fomitiporia mediterranea</name>
    <dbReference type="NCBI Taxonomy" id="208960"/>
    <lineage>
        <taxon>Eukaryota</taxon>
        <taxon>Fungi</taxon>
        <taxon>Dikarya</taxon>
        <taxon>Basidiomycota</taxon>
        <taxon>Agaricomycotina</taxon>
        <taxon>Agaricomycetes</taxon>
        <taxon>Hymenochaetales</taxon>
        <taxon>Hymenochaetaceae</taxon>
        <taxon>Fomitiporia</taxon>
    </lineage>
</organism>
<accession>A0A5B9RD65</accession>
<dbReference type="Pfam" id="PF03161">
    <property type="entry name" value="LAGLIDADG_2"/>
    <property type="match status" value="1"/>
</dbReference>
<evidence type="ECO:0000313" key="3">
    <source>
        <dbReference type="EMBL" id="QEG57080.1"/>
    </source>
</evidence>
<comment type="function">
    <text evidence="1">Mitochondrial DNA endonuclease involved in intron homing.</text>
</comment>
<name>A0A5B9RD65_9AGAM</name>
<dbReference type="InterPro" id="IPR027434">
    <property type="entry name" value="Homing_endonucl"/>
</dbReference>
<dbReference type="EMBL" id="MK623258">
    <property type="protein sequence ID" value="QEG57080.1"/>
    <property type="molecule type" value="Genomic_DNA"/>
</dbReference>